<evidence type="ECO:0000313" key="1">
    <source>
        <dbReference type="EMBL" id="GIY88976.1"/>
    </source>
</evidence>
<protein>
    <submittedName>
        <fullName evidence="1">Uncharacterized protein</fullName>
    </submittedName>
</protein>
<comment type="caution">
    <text evidence="1">The sequence shown here is derived from an EMBL/GenBank/DDBJ whole genome shotgun (WGS) entry which is preliminary data.</text>
</comment>
<name>A0AAV4X2B5_CAEEX</name>
<keyword evidence="2" id="KW-1185">Reference proteome</keyword>
<dbReference type="EMBL" id="BPLR01017136">
    <property type="protein sequence ID" value="GIY88976.1"/>
    <property type="molecule type" value="Genomic_DNA"/>
</dbReference>
<reference evidence="1 2" key="1">
    <citation type="submission" date="2021-06" db="EMBL/GenBank/DDBJ databases">
        <title>Caerostris extrusa draft genome.</title>
        <authorList>
            <person name="Kono N."/>
            <person name="Arakawa K."/>
        </authorList>
    </citation>
    <scope>NUCLEOTIDE SEQUENCE [LARGE SCALE GENOMIC DNA]</scope>
</reference>
<gene>
    <name evidence="1" type="ORF">CEXT_298801</name>
</gene>
<proteinExistence type="predicted"/>
<accession>A0AAV4X2B5</accession>
<sequence>MSEYVTRSSIDVACTKWRLHLPLGRRVVGTLYILDTICSCIKVQHNGTQFHGILTKTSLADSVKILQDRLGNCRPHNYGG</sequence>
<evidence type="ECO:0000313" key="2">
    <source>
        <dbReference type="Proteomes" id="UP001054945"/>
    </source>
</evidence>
<dbReference type="Proteomes" id="UP001054945">
    <property type="component" value="Unassembled WGS sequence"/>
</dbReference>
<dbReference type="AlphaFoldDB" id="A0AAV4X2B5"/>
<organism evidence="1 2">
    <name type="scientific">Caerostris extrusa</name>
    <name type="common">Bark spider</name>
    <name type="synonym">Caerostris bankana</name>
    <dbReference type="NCBI Taxonomy" id="172846"/>
    <lineage>
        <taxon>Eukaryota</taxon>
        <taxon>Metazoa</taxon>
        <taxon>Ecdysozoa</taxon>
        <taxon>Arthropoda</taxon>
        <taxon>Chelicerata</taxon>
        <taxon>Arachnida</taxon>
        <taxon>Araneae</taxon>
        <taxon>Araneomorphae</taxon>
        <taxon>Entelegynae</taxon>
        <taxon>Araneoidea</taxon>
        <taxon>Araneidae</taxon>
        <taxon>Caerostris</taxon>
    </lineage>
</organism>